<dbReference type="InterPro" id="IPR016181">
    <property type="entry name" value="Acyl_CoA_acyltransferase"/>
</dbReference>
<evidence type="ECO:0000259" key="3">
    <source>
        <dbReference type="PROSITE" id="PS51186"/>
    </source>
</evidence>
<dbReference type="SUPFAM" id="SSF55729">
    <property type="entry name" value="Acyl-CoA N-acyltransferases (Nat)"/>
    <property type="match status" value="1"/>
</dbReference>
<evidence type="ECO:0000256" key="1">
    <source>
        <dbReference type="ARBA" id="ARBA00022679"/>
    </source>
</evidence>
<reference evidence="4 5" key="1">
    <citation type="submission" date="2015-10" db="EMBL/GenBank/DDBJ databases">
        <title>Draft genome sequence of pyrrolomycin-producing Streptomyces vitaminophilus.</title>
        <authorList>
            <person name="Graham D.E."/>
            <person name="Mahan K.M."/>
            <person name="Klingeman D.M."/>
            <person name="Hettich R.L."/>
            <person name="Parry R.J."/>
        </authorList>
    </citation>
    <scope>NUCLEOTIDE SEQUENCE [LARGE SCALE GENOMIC DNA]</scope>
    <source>
        <strain evidence="4 5">ATCC 31673</strain>
    </source>
</reference>
<comment type="caution">
    <text evidence="4">The sequence shown here is derived from an EMBL/GenBank/DDBJ whole genome shotgun (WGS) entry which is preliminary data.</text>
</comment>
<evidence type="ECO:0000313" key="4">
    <source>
        <dbReference type="EMBL" id="KRV47647.1"/>
    </source>
</evidence>
<dbReference type="CDD" id="cd04301">
    <property type="entry name" value="NAT_SF"/>
    <property type="match status" value="1"/>
</dbReference>
<gene>
    <name evidence="4" type="ORF">AQ490_04415</name>
</gene>
<sequence length="175" mass="19741">MDYDIRRVAAADWEALRDLRLRALSDPLALIAFTSTHAEALALAEAEWRSRARVSELGENAVTFVAVGAEGGRWLGMVTALEEREPGREPEAELVGVYVLPRYRGRSGPAEPLMRSAISWCWENWKARRVRLHVHEDNPRARAFYARLGFTASGARVPARHQPGREELELELLAR</sequence>
<evidence type="ECO:0000313" key="5">
    <source>
        <dbReference type="Proteomes" id="UP000050867"/>
    </source>
</evidence>
<accession>A0A0T6LP73</accession>
<keyword evidence="2" id="KW-0012">Acyltransferase</keyword>
<dbReference type="EMBL" id="LLZU01000035">
    <property type="protein sequence ID" value="KRV47647.1"/>
    <property type="molecule type" value="Genomic_DNA"/>
</dbReference>
<dbReference type="Gene3D" id="3.40.630.30">
    <property type="match status" value="1"/>
</dbReference>
<dbReference type="InterPro" id="IPR050832">
    <property type="entry name" value="Bact_Acetyltransf"/>
</dbReference>
<keyword evidence="5" id="KW-1185">Reference proteome</keyword>
<dbReference type="eggNOG" id="COG0456">
    <property type="taxonomic scope" value="Bacteria"/>
</dbReference>
<keyword evidence="1" id="KW-0808">Transferase</keyword>
<organism evidence="4 5">
    <name type="scientific">Wenjunlia vitaminophila</name>
    <name type="common">Streptomyces vitaminophilus</name>
    <dbReference type="NCBI Taxonomy" id="76728"/>
    <lineage>
        <taxon>Bacteria</taxon>
        <taxon>Bacillati</taxon>
        <taxon>Actinomycetota</taxon>
        <taxon>Actinomycetes</taxon>
        <taxon>Kitasatosporales</taxon>
        <taxon>Streptomycetaceae</taxon>
        <taxon>Wenjunlia</taxon>
    </lineage>
</organism>
<proteinExistence type="predicted"/>
<dbReference type="AlphaFoldDB" id="A0A0T6LP73"/>
<evidence type="ECO:0000256" key="2">
    <source>
        <dbReference type="ARBA" id="ARBA00023315"/>
    </source>
</evidence>
<dbReference type="STRING" id="76728.AQ490_04415"/>
<dbReference type="GO" id="GO:0016747">
    <property type="term" value="F:acyltransferase activity, transferring groups other than amino-acyl groups"/>
    <property type="evidence" value="ECO:0007669"/>
    <property type="project" value="InterPro"/>
</dbReference>
<dbReference type="Pfam" id="PF00583">
    <property type="entry name" value="Acetyltransf_1"/>
    <property type="match status" value="1"/>
</dbReference>
<dbReference type="OrthoDB" id="9799092at2"/>
<dbReference type="PANTHER" id="PTHR43877">
    <property type="entry name" value="AMINOALKYLPHOSPHONATE N-ACETYLTRANSFERASE-RELATED-RELATED"/>
    <property type="match status" value="1"/>
</dbReference>
<dbReference type="PANTHER" id="PTHR43877:SF1">
    <property type="entry name" value="ACETYLTRANSFERASE"/>
    <property type="match status" value="1"/>
</dbReference>
<dbReference type="InterPro" id="IPR000182">
    <property type="entry name" value="GNAT_dom"/>
</dbReference>
<dbReference type="RefSeq" id="WP_018386435.1">
    <property type="nucleotide sequence ID" value="NZ_LLZU01000035.1"/>
</dbReference>
<protein>
    <recommendedName>
        <fullName evidence="3">N-acetyltransferase domain-containing protein</fullName>
    </recommendedName>
</protein>
<dbReference type="PROSITE" id="PS51186">
    <property type="entry name" value="GNAT"/>
    <property type="match status" value="1"/>
</dbReference>
<name>A0A0T6LP73_WENVI</name>
<feature type="domain" description="N-acetyltransferase" evidence="3">
    <location>
        <begin position="3"/>
        <end position="175"/>
    </location>
</feature>
<dbReference type="Proteomes" id="UP000050867">
    <property type="component" value="Unassembled WGS sequence"/>
</dbReference>